<feature type="region of interest" description="Disordered" evidence="1">
    <location>
        <begin position="33"/>
        <end position="52"/>
    </location>
</feature>
<evidence type="ECO:0000256" key="1">
    <source>
        <dbReference type="SAM" id="MobiDB-lite"/>
    </source>
</evidence>
<proteinExistence type="predicted"/>
<accession>A0A4Z2HM40</accession>
<name>A0A4Z2HM40_9TELE</name>
<sequence length="73" mass="8691">MWFYPSSVSRWSLSSSFWTFSISEREGKRKLNESLLTEQQHHPGTAKRRKHIHDSKLWISQRNSGLVLSYGRR</sequence>
<keyword evidence="3" id="KW-1185">Reference proteome</keyword>
<comment type="caution">
    <text evidence="2">The sequence shown here is derived from an EMBL/GenBank/DDBJ whole genome shotgun (WGS) entry which is preliminary data.</text>
</comment>
<gene>
    <name evidence="2" type="ORF">EYF80_022823</name>
</gene>
<dbReference type="EMBL" id="SRLO01000212">
    <property type="protein sequence ID" value="TNN66906.1"/>
    <property type="molecule type" value="Genomic_DNA"/>
</dbReference>
<protein>
    <submittedName>
        <fullName evidence="2">Uncharacterized protein</fullName>
    </submittedName>
</protein>
<evidence type="ECO:0000313" key="3">
    <source>
        <dbReference type="Proteomes" id="UP000314294"/>
    </source>
</evidence>
<dbReference type="Proteomes" id="UP000314294">
    <property type="component" value="Unassembled WGS sequence"/>
</dbReference>
<organism evidence="2 3">
    <name type="scientific">Liparis tanakae</name>
    <name type="common">Tanaka's snailfish</name>
    <dbReference type="NCBI Taxonomy" id="230148"/>
    <lineage>
        <taxon>Eukaryota</taxon>
        <taxon>Metazoa</taxon>
        <taxon>Chordata</taxon>
        <taxon>Craniata</taxon>
        <taxon>Vertebrata</taxon>
        <taxon>Euteleostomi</taxon>
        <taxon>Actinopterygii</taxon>
        <taxon>Neopterygii</taxon>
        <taxon>Teleostei</taxon>
        <taxon>Neoteleostei</taxon>
        <taxon>Acanthomorphata</taxon>
        <taxon>Eupercaria</taxon>
        <taxon>Perciformes</taxon>
        <taxon>Cottioidei</taxon>
        <taxon>Cottales</taxon>
        <taxon>Liparidae</taxon>
        <taxon>Liparis</taxon>
    </lineage>
</organism>
<reference evidence="2 3" key="1">
    <citation type="submission" date="2019-03" db="EMBL/GenBank/DDBJ databases">
        <title>First draft genome of Liparis tanakae, snailfish: a comprehensive survey of snailfish specific genes.</title>
        <authorList>
            <person name="Kim W."/>
            <person name="Song I."/>
            <person name="Jeong J.-H."/>
            <person name="Kim D."/>
            <person name="Kim S."/>
            <person name="Ryu S."/>
            <person name="Song J.Y."/>
            <person name="Lee S.K."/>
        </authorList>
    </citation>
    <scope>NUCLEOTIDE SEQUENCE [LARGE SCALE GENOMIC DNA]</scope>
    <source>
        <tissue evidence="2">Muscle</tissue>
    </source>
</reference>
<evidence type="ECO:0000313" key="2">
    <source>
        <dbReference type="EMBL" id="TNN66906.1"/>
    </source>
</evidence>
<dbReference type="AlphaFoldDB" id="A0A4Z2HM40"/>